<keyword evidence="2" id="KW-0521">NADP</keyword>
<organism evidence="6 7">
    <name type="scientific">Operophtera brumata</name>
    <name type="common">Winter moth</name>
    <name type="synonym">Phalaena brumata</name>
    <dbReference type="NCBI Taxonomy" id="104452"/>
    <lineage>
        <taxon>Eukaryota</taxon>
        <taxon>Metazoa</taxon>
        <taxon>Ecdysozoa</taxon>
        <taxon>Arthropoda</taxon>
        <taxon>Hexapoda</taxon>
        <taxon>Insecta</taxon>
        <taxon>Pterygota</taxon>
        <taxon>Neoptera</taxon>
        <taxon>Endopterygota</taxon>
        <taxon>Lepidoptera</taxon>
        <taxon>Glossata</taxon>
        <taxon>Ditrysia</taxon>
        <taxon>Geometroidea</taxon>
        <taxon>Geometridae</taxon>
        <taxon>Larentiinae</taxon>
        <taxon>Operophtera</taxon>
    </lineage>
</organism>
<feature type="region of interest" description="Disordered" evidence="4">
    <location>
        <begin position="1"/>
        <end position="45"/>
    </location>
</feature>
<evidence type="ECO:0000256" key="4">
    <source>
        <dbReference type="SAM" id="MobiDB-lite"/>
    </source>
</evidence>
<feature type="compositionally biased region" description="Basic and acidic residues" evidence="4">
    <location>
        <begin position="1"/>
        <end position="17"/>
    </location>
</feature>
<keyword evidence="3" id="KW-0560">Oxidoreductase</keyword>
<evidence type="ECO:0000256" key="2">
    <source>
        <dbReference type="ARBA" id="ARBA00022857"/>
    </source>
</evidence>
<feature type="domain" description="NADP-dependent oxidoreductase" evidence="5">
    <location>
        <begin position="167"/>
        <end position="397"/>
    </location>
</feature>
<dbReference type="GO" id="GO:1901379">
    <property type="term" value="P:regulation of potassium ion transmembrane transport"/>
    <property type="evidence" value="ECO:0007669"/>
    <property type="project" value="TreeGrafter"/>
</dbReference>
<dbReference type="AlphaFoldDB" id="A0A0L7LE36"/>
<dbReference type="InterPro" id="IPR023210">
    <property type="entry name" value="NADP_OxRdtase_dom"/>
</dbReference>
<dbReference type="Proteomes" id="UP000037510">
    <property type="component" value="Unassembled WGS sequence"/>
</dbReference>
<evidence type="ECO:0000313" key="7">
    <source>
        <dbReference type="Proteomes" id="UP000037510"/>
    </source>
</evidence>
<feature type="compositionally biased region" description="Polar residues" evidence="4">
    <location>
        <begin position="20"/>
        <end position="33"/>
    </location>
</feature>
<sequence>MRRHEMQGRGVDVEGGKEGSQMSRSESTISRCTPHTPLGLPDSVSVDSNPMPTIYRCRAPIASLDCMDDFSAHSQQMLDQAGEMALTRPMCTVYTGHPSAVASSVTPGLRYKSLGKSGLRVPNVGLGIWTLLNEDNAEDVVMAALENGINLFDLSEAHCGLCVDNDNRSIERGLSRKHIFESVKASLARLQVEYIDVVLLHKVDPLCPMEEVVRAMNFVIDKGWVSYWGTARWSPSEIMDAYTNCRQFNCVTPIVEQTEYHMFCREKAELYMPELYHKIGVGLMVWSASTTGKGLGPDDVTSLFAKSRFNRKYSTFSWCEDDLALPEVSNLPLRWVYEVYEETQDQQINITCSLSLTDCSISQLAVAWCLKNDSVNCLLLGATSVDQLRENIHALQIAPQLTPLVLLDIERVLSNKPQRPAMVSTLAMRNQQNNTVRIDMTFVSQHH</sequence>
<protein>
    <submittedName>
        <fullName evidence="6">Voltage-gated potassium channel subunit beta-2</fullName>
    </submittedName>
</protein>
<dbReference type="GO" id="GO:0015459">
    <property type="term" value="F:potassium channel regulator activity"/>
    <property type="evidence" value="ECO:0007669"/>
    <property type="project" value="TreeGrafter"/>
</dbReference>
<dbReference type="GO" id="GO:0044325">
    <property type="term" value="F:transmembrane transporter binding"/>
    <property type="evidence" value="ECO:0007669"/>
    <property type="project" value="TreeGrafter"/>
</dbReference>
<name>A0A0L7LE36_OPEBR</name>
<dbReference type="GO" id="GO:0034220">
    <property type="term" value="P:monoatomic ion transmembrane transport"/>
    <property type="evidence" value="ECO:0007669"/>
    <property type="project" value="UniProtKB-KW"/>
</dbReference>
<dbReference type="InterPro" id="IPR036812">
    <property type="entry name" value="NAD(P)_OxRdtase_dom_sf"/>
</dbReference>
<dbReference type="STRING" id="104452.A0A0L7LE36"/>
<dbReference type="PANTHER" id="PTHR43150">
    <property type="entry name" value="HYPERKINETIC, ISOFORM M"/>
    <property type="match status" value="1"/>
</dbReference>
<dbReference type="Gene3D" id="3.20.20.100">
    <property type="entry name" value="NADP-dependent oxidoreductase domain"/>
    <property type="match status" value="1"/>
</dbReference>
<evidence type="ECO:0000256" key="3">
    <source>
        <dbReference type="ARBA" id="ARBA00023002"/>
    </source>
</evidence>
<keyword evidence="6" id="KW-0406">Ion transport</keyword>
<reference evidence="6 7" key="1">
    <citation type="journal article" date="2015" name="Genome Biol. Evol.">
        <title>The genome of winter moth (Operophtera brumata) provides a genomic perspective on sexual dimorphism and phenology.</title>
        <authorList>
            <person name="Derks M.F."/>
            <person name="Smit S."/>
            <person name="Salis L."/>
            <person name="Schijlen E."/>
            <person name="Bossers A."/>
            <person name="Mateman C."/>
            <person name="Pijl A.S."/>
            <person name="de Ridder D."/>
            <person name="Groenen M.A."/>
            <person name="Visser M.E."/>
            <person name="Megens H.J."/>
        </authorList>
    </citation>
    <scope>NUCLEOTIDE SEQUENCE [LARGE SCALE GENOMIC DNA]</scope>
    <source>
        <strain evidence="6">WM2013NL</strain>
        <tissue evidence="6">Head and thorax</tissue>
    </source>
</reference>
<gene>
    <name evidence="6" type="ORF">OBRU01_10733</name>
</gene>
<dbReference type="EMBL" id="JTDY01001579">
    <property type="protein sequence ID" value="KOB73471.1"/>
    <property type="molecule type" value="Genomic_DNA"/>
</dbReference>
<evidence type="ECO:0000256" key="1">
    <source>
        <dbReference type="ARBA" id="ARBA00006515"/>
    </source>
</evidence>
<comment type="similarity">
    <text evidence="1">Belongs to the shaker potassium channel beta subunit family.</text>
</comment>
<comment type="caution">
    <text evidence="6">The sequence shown here is derived from an EMBL/GenBank/DDBJ whole genome shotgun (WGS) entry which is preliminary data.</text>
</comment>
<dbReference type="PANTHER" id="PTHR43150:SF2">
    <property type="entry name" value="HYPERKINETIC, ISOFORM M"/>
    <property type="match status" value="1"/>
</dbReference>
<dbReference type="GO" id="GO:0016491">
    <property type="term" value="F:oxidoreductase activity"/>
    <property type="evidence" value="ECO:0007669"/>
    <property type="project" value="UniProtKB-KW"/>
</dbReference>
<keyword evidence="6" id="KW-0813">Transport</keyword>
<evidence type="ECO:0000259" key="5">
    <source>
        <dbReference type="Pfam" id="PF00248"/>
    </source>
</evidence>
<accession>A0A0L7LE36</accession>
<evidence type="ECO:0000313" key="6">
    <source>
        <dbReference type="EMBL" id="KOB73471.1"/>
    </source>
</evidence>
<dbReference type="SUPFAM" id="SSF51430">
    <property type="entry name" value="NAD(P)-linked oxidoreductase"/>
    <property type="match status" value="1"/>
</dbReference>
<keyword evidence="7" id="KW-1185">Reference proteome</keyword>
<proteinExistence type="inferred from homology"/>
<dbReference type="InterPro" id="IPR005399">
    <property type="entry name" value="K_chnl_volt-dep_bsu_KCNAB-rel"/>
</dbReference>
<keyword evidence="6" id="KW-0407">Ion channel</keyword>
<dbReference type="GO" id="GO:0008076">
    <property type="term" value="C:voltage-gated potassium channel complex"/>
    <property type="evidence" value="ECO:0007669"/>
    <property type="project" value="TreeGrafter"/>
</dbReference>
<dbReference type="PRINTS" id="PR01577">
    <property type="entry name" value="KCNABCHANNEL"/>
</dbReference>
<dbReference type="Pfam" id="PF00248">
    <property type="entry name" value="Aldo_ket_red"/>
    <property type="match status" value="1"/>
</dbReference>